<dbReference type="HOGENOM" id="CLU_3131737_0_0_11"/>
<evidence type="ECO:0000313" key="1">
    <source>
        <dbReference type="EMBL" id="ACL40900.1"/>
    </source>
</evidence>
<dbReference type="EMBL" id="CP001341">
    <property type="protein sequence ID" value="ACL40900.1"/>
    <property type="molecule type" value="Genomic_DNA"/>
</dbReference>
<keyword evidence="2" id="KW-1185">Reference proteome</keyword>
<reference evidence="1" key="1">
    <citation type="submission" date="2009-01" db="EMBL/GenBank/DDBJ databases">
        <title>Complete sequence of chromosome of Arthrobacter chlorophenolicus A6.</title>
        <authorList>
            <consortium name="US DOE Joint Genome Institute"/>
            <person name="Lucas S."/>
            <person name="Copeland A."/>
            <person name="Lapidus A."/>
            <person name="Glavina del Rio T."/>
            <person name="Tice H."/>
            <person name="Bruce D."/>
            <person name="Goodwin L."/>
            <person name="Pitluck S."/>
            <person name="Goltsman E."/>
            <person name="Clum A."/>
            <person name="Larimer F."/>
            <person name="Land M."/>
            <person name="Hauser L."/>
            <person name="Kyrpides N."/>
            <person name="Mikhailova N."/>
            <person name="Jansson J."/>
            <person name="Richardson P."/>
        </authorList>
    </citation>
    <scope>NUCLEOTIDE SEQUENCE [LARGE SCALE GENOMIC DNA]</scope>
    <source>
        <strain evidence="1">A6</strain>
    </source>
</reference>
<gene>
    <name evidence="1" type="ordered locus">Achl_2938</name>
</gene>
<organism evidence="1 2">
    <name type="scientific">Pseudarthrobacter chlorophenolicus (strain ATCC 700700 / DSM 12829 / CIP 107037 / JCM 12360 / KCTC 9906 / NCIMB 13794 / A6)</name>
    <name type="common">Arthrobacter chlorophenolicus</name>
    <dbReference type="NCBI Taxonomy" id="452863"/>
    <lineage>
        <taxon>Bacteria</taxon>
        <taxon>Bacillati</taxon>
        <taxon>Actinomycetota</taxon>
        <taxon>Actinomycetes</taxon>
        <taxon>Micrococcales</taxon>
        <taxon>Micrococcaceae</taxon>
        <taxon>Pseudarthrobacter</taxon>
    </lineage>
</organism>
<evidence type="ECO:0000313" key="2">
    <source>
        <dbReference type="Proteomes" id="UP000002505"/>
    </source>
</evidence>
<accession>B8HEF5</accession>
<dbReference type="Proteomes" id="UP000002505">
    <property type="component" value="Chromosome"/>
</dbReference>
<sequence length="49" mass="5326">MTFSKRTDKDTEEDKAAIAGTLLAITPGPISRVSCRGATRRRLSFQGQS</sequence>
<protein>
    <submittedName>
        <fullName evidence="1">Uncharacterized protein</fullName>
    </submittedName>
</protein>
<proteinExistence type="predicted"/>
<dbReference type="KEGG" id="ach:Achl_2938"/>
<dbReference type="AlphaFoldDB" id="B8HEF5"/>
<name>B8HEF5_PSECP</name>